<dbReference type="STRING" id="1965070.A0A3S3P392"/>
<comment type="similarity">
    <text evidence="1">Belongs to the AB hydrolase superfamily. AB hydrolase 2 family.</text>
</comment>
<evidence type="ECO:0000259" key="4">
    <source>
        <dbReference type="Pfam" id="PF02230"/>
    </source>
</evidence>
<evidence type="ECO:0000256" key="1">
    <source>
        <dbReference type="ARBA" id="ARBA00006499"/>
    </source>
</evidence>
<sequence length="270" mass="30415">MEQESDSYASSTCSSSFSQISVLENPNRRLLNRIQKIPPLKRYVFPKKLSENNADERIRHTEIIQQNPNALVIFLHNLNEVGSQWKSTIESILPINTKAVFPTAKLIPVTLFSGIMCTSWVDVLPVPYEDVVGYENILDSLSNIIKNEIDENDITSNRVIIGGYAQGGSVALHTALRIPLRLGGVFCFNSWLPLSNQYPAALSQFCENIPILQCHGLHNKLITIETATHYSIFLSTMTNRFRFKAIPNMGVEFNENALPVLYDFLTDVLK</sequence>
<dbReference type="OrthoDB" id="2418081at2759"/>
<dbReference type="Pfam" id="PF02230">
    <property type="entry name" value="Abhydrolase_2"/>
    <property type="match status" value="1"/>
</dbReference>
<dbReference type="GO" id="GO:0008474">
    <property type="term" value="F:palmitoyl-(protein) hydrolase activity"/>
    <property type="evidence" value="ECO:0007669"/>
    <property type="project" value="UniProtKB-EC"/>
</dbReference>
<evidence type="ECO:0000256" key="3">
    <source>
        <dbReference type="ARBA" id="ARBA00022801"/>
    </source>
</evidence>
<dbReference type="GO" id="GO:0052689">
    <property type="term" value="F:carboxylic ester hydrolase activity"/>
    <property type="evidence" value="ECO:0007669"/>
    <property type="project" value="TreeGrafter"/>
</dbReference>
<dbReference type="SUPFAM" id="SSF53474">
    <property type="entry name" value="alpha/beta-Hydrolases"/>
    <property type="match status" value="1"/>
</dbReference>
<dbReference type="EC" id="3.1.2.22" evidence="2"/>
<dbReference type="PANTHER" id="PTHR10655">
    <property type="entry name" value="LYSOPHOSPHOLIPASE-RELATED"/>
    <property type="match status" value="1"/>
</dbReference>
<dbReference type="Proteomes" id="UP000285301">
    <property type="component" value="Unassembled WGS sequence"/>
</dbReference>
<dbReference type="GO" id="GO:0005737">
    <property type="term" value="C:cytoplasm"/>
    <property type="evidence" value="ECO:0007669"/>
    <property type="project" value="TreeGrafter"/>
</dbReference>
<organism evidence="5 6">
    <name type="scientific">Dinothrombium tinctorium</name>
    <dbReference type="NCBI Taxonomy" id="1965070"/>
    <lineage>
        <taxon>Eukaryota</taxon>
        <taxon>Metazoa</taxon>
        <taxon>Ecdysozoa</taxon>
        <taxon>Arthropoda</taxon>
        <taxon>Chelicerata</taxon>
        <taxon>Arachnida</taxon>
        <taxon>Acari</taxon>
        <taxon>Acariformes</taxon>
        <taxon>Trombidiformes</taxon>
        <taxon>Prostigmata</taxon>
        <taxon>Anystina</taxon>
        <taxon>Parasitengona</taxon>
        <taxon>Trombidioidea</taxon>
        <taxon>Trombidiidae</taxon>
        <taxon>Dinothrombium</taxon>
    </lineage>
</organism>
<reference evidence="5 6" key="1">
    <citation type="journal article" date="2018" name="Gigascience">
        <title>Genomes of trombidid mites reveal novel predicted allergens and laterally-transferred genes associated with secondary metabolism.</title>
        <authorList>
            <person name="Dong X."/>
            <person name="Chaisiri K."/>
            <person name="Xia D."/>
            <person name="Armstrong S.D."/>
            <person name="Fang Y."/>
            <person name="Donnelly M.J."/>
            <person name="Kadowaki T."/>
            <person name="McGarry J.W."/>
            <person name="Darby A.C."/>
            <person name="Makepeace B.L."/>
        </authorList>
    </citation>
    <scope>NUCLEOTIDE SEQUENCE [LARGE SCALE GENOMIC DNA]</scope>
    <source>
        <strain evidence="5">UoL-WK</strain>
    </source>
</reference>
<protein>
    <recommendedName>
        <fullName evidence="2">palmitoyl-protein hydrolase</fullName>
        <ecNumber evidence="2">3.1.2.22</ecNumber>
    </recommendedName>
</protein>
<gene>
    <name evidence="5" type="ORF">B4U79_16955</name>
</gene>
<dbReference type="InterPro" id="IPR003140">
    <property type="entry name" value="PLipase/COase/thioEstase"/>
</dbReference>
<feature type="domain" description="Phospholipase/carboxylesterase/thioesterase" evidence="4">
    <location>
        <begin position="65"/>
        <end position="266"/>
    </location>
</feature>
<comment type="caution">
    <text evidence="5">The sequence shown here is derived from an EMBL/GenBank/DDBJ whole genome shotgun (WGS) entry which is preliminary data.</text>
</comment>
<accession>A0A3S3P392</accession>
<name>A0A3S3P392_9ACAR</name>
<dbReference type="Gene3D" id="3.40.50.1820">
    <property type="entry name" value="alpha/beta hydrolase"/>
    <property type="match status" value="1"/>
</dbReference>
<evidence type="ECO:0000256" key="2">
    <source>
        <dbReference type="ARBA" id="ARBA00012423"/>
    </source>
</evidence>
<dbReference type="EMBL" id="NCKU01013010">
    <property type="protein sequence ID" value="RWR99934.1"/>
    <property type="molecule type" value="Genomic_DNA"/>
</dbReference>
<proteinExistence type="inferred from homology"/>
<evidence type="ECO:0000313" key="6">
    <source>
        <dbReference type="Proteomes" id="UP000285301"/>
    </source>
</evidence>
<dbReference type="InterPro" id="IPR029058">
    <property type="entry name" value="AB_hydrolase_fold"/>
</dbReference>
<dbReference type="AlphaFoldDB" id="A0A3S3P392"/>
<dbReference type="InterPro" id="IPR050565">
    <property type="entry name" value="LYPA1-2/EST-like"/>
</dbReference>
<dbReference type="PANTHER" id="PTHR10655:SF17">
    <property type="entry name" value="LYSOPHOSPHOLIPASE-LIKE PROTEIN 1"/>
    <property type="match status" value="1"/>
</dbReference>
<keyword evidence="3" id="KW-0378">Hydrolase</keyword>
<keyword evidence="6" id="KW-1185">Reference proteome</keyword>
<evidence type="ECO:0000313" key="5">
    <source>
        <dbReference type="EMBL" id="RWR99934.1"/>
    </source>
</evidence>
<feature type="unsure residue" description="I or L" evidence="5">
    <location>
        <position position="221"/>
    </location>
</feature>